<evidence type="ECO:0000313" key="3">
    <source>
        <dbReference type="Proteomes" id="UP000708208"/>
    </source>
</evidence>
<sequence length="26" mass="2807">HDVEGPLVENQSTQTGATTTTEDDNF</sequence>
<evidence type="ECO:0000256" key="1">
    <source>
        <dbReference type="SAM" id="MobiDB-lite"/>
    </source>
</evidence>
<dbReference type="Proteomes" id="UP000708208">
    <property type="component" value="Unassembled WGS sequence"/>
</dbReference>
<protein>
    <submittedName>
        <fullName evidence="2">Uncharacterized protein</fullName>
    </submittedName>
</protein>
<feature type="non-terminal residue" evidence="2">
    <location>
        <position position="1"/>
    </location>
</feature>
<dbReference type="AlphaFoldDB" id="A0A8J2KCY8"/>
<dbReference type="EMBL" id="CAJVCH010319217">
    <property type="protein sequence ID" value="CAG7786488.1"/>
    <property type="molecule type" value="Genomic_DNA"/>
</dbReference>
<keyword evidence="3" id="KW-1185">Reference proteome</keyword>
<organism evidence="2 3">
    <name type="scientific">Allacma fusca</name>
    <dbReference type="NCBI Taxonomy" id="39272"/>
    <lineage>
        <taxon>Eukaryota</taxon>
        <taxon>Metazoa</taxon>
        <taxon>Ecdysozoa</taxon>
        <taxon>Arthropoda</taxon>
        <taxon>Hexapoda</taxon>
        <taxon>Collembola</taxon>
        <taxon>Symphypleona</taxon>
        <taxon>Sminthuridae</taxon>
        <taxon>Allacma</taxon>
    </lineage>
</organism>
<name>A0A8J2KCY8_9HEXA</name>
<gene>
    <name evidence="2" type="ORF">AFUS01_LOCUS25055</name>
</gene>
<reference evidence="2" key="1">
    <citation type="submission" date="2021-06" db="EMBL/GenBank/DDBJ databases">
        <authorList>
            <person name="Hodson N. C."/>
            <person name="Mongue J. A."/>
            <person name="Jaron S. K."/>
        </authorList>
    </citation>
    <scope>NUCLEOTIDE SEQUENCE</scope>
</reference>
<evidence type="ECO:0000313" key="2">
    <source>
        <dbReference type="EMBL" id="CAG7786488.1"/>
    </source>
</evidence>
<feature type="region of interest" description="Disordered" evidence="1">
    <location>
        <begin position="1"/>
        <end position="26"/>
    </location>
</feature>
<proteinExistence type="predicted"/>
<comment type="caution">
    <text evidence="2">The sequence shown here is derived from an EMBL/GenBank/DDBJ whole genome shotgun (WGS) entry which is preliminary data.</text>
</comment>
<accession>A0A8J2KCY8</accession>